<dbReference type="AlphaFoldDB" id="A0A0F4GGV2"/>
<feature type="compositionally biased region" description="Basic and acidic residues" evidence="1">
    <location>
        <begin position="520"/>
        <end position="533"/>
    </location>
</feature>
<dbReference type="OrthoDB" id="5593352at2759"/>
<dbReference type="InterPro" id="IPR001849">
    <property type="entry name" value="PH_domain"/>
</dbReference>
<feature type="compositionally biased region" description="Low complexity" evidence="1">
    <location>
        <begin position="619"/>
        <end position="632"/>
    </location>
</feature>
<evidence type="ECO:0000256" key="1">
    <source>
        <dbReference type="SAM" id="MobiDB-lite"/>
    </source>
</evidence>
<dbReference type="EMBL" id="LAFY01000598">
    <property type="protein sequence ID" value="KJX96694.1"/>
    <property type="molecule type" value="Genomic_DNA"/>
</dbReference>
<sequence length="632" mass="66979">MSEAHNTAAPATATAPADTTTAAPAVDAHNVADRVVAAPVVNGDAPKTHAETSEAAPTPDGAVVTEEAASSEVTEKAVEPITEGQLAYKGPGLVKSLIPSKKEFWLDDSAVSPLNLSIYLRGEKPEVAHPVVAWASQTGKGLLFFNKKGEINRAHPHDILPLYDATELKKEHPHSFSFKINGKEHSFKATSDAERDGWYISIEKSIELGKASKQEVRDTAGYTEEFEKLSKPSHAAPAVVTKRNQSNPKKSAEGERATSSSSSSNNEGEKKEKKKSRSTSRGILQRLQSGKKETKVEKDEEKKVEAGEVTKPEGETAEPVLASTEAAPVHAAVATAEIPSAGEDKTADHTNETAPPTTEEKTIKPNKRASIFGRVSSGWSNIKSPTKEKDQKDAELKITEPHTTEAVSENPPVLPETATTEPVPAPVVSAVEEPAVVDKKTESTTPAETSEPTKEKSNFLTTLMNRARSVSPSTQKKEQHAKKEETAVAPAEEAKVEEPAVVATEPAATTTIEPTSPVAEKTEEPTSKADKRQSVLGNLGRRASKALNRIQTPKKETPTAAETKKDENAVEKDVAAPATTETTSTLGPVAANNNNNTTEEKAIGDVVPDAVSSGHPQNTTAAASPAPVTASA</sequence>
<protein>
    <recommendedName>
        <fullName evidence="2">PH domain-containing protein</fullName>
    </recommendedName>
</protein>
<dbReference type="InterPro" id="IPR039712">
    <property type="entry name" value="Meu6"/>
</dbReference>
<feature type="compositionally biased region" description="Low complexity" evidence="1">
    <location>
        <begin position="415"/>
        <end position="434"/>
    </location>
</feature>
<feature type="compositionally biased region" description="Low complexity" evidence="1">
    <location>
        <begin position="322"/>
        <end position="337"/>
    </location>
</feature>
<feature type="compositionally biased region" description="Basic and acidic residues" evidence="1">
    <location>
        <begin position="553"/>
        <end position="574"/>
    </location>
</feature>
<feature type="compositionally biased region" description="Basic and acidic residues" evidence="1">
    <location>
        <begin position="290"/>
        <end position="314"/>
    </location>
</feature>
<dbReference type="PANTHER" id="PTHR42073:SF1">
    <property type="entry name" value="MEIOTIC EXPRESSION UP-REGULATED PROTEIN 6"/>
    <property type="match status" value="1"/>
</dbReference>
<accession>A0A0F4GGV2</accession>
<comment type="caution">
    <text evidence="3">The sequence shown here is derived from an EMBL/GenBank/DDBJ whole genome shotgun (WGS) entry which is preliminary data.</text>
</comment>
<feature type="domain" description="PH" evidence="2">
    <location>
        <begin position="79"/>
        <end position="207"/>
    </location>
</feature>
<dbReference type="Pfam" id="PF15406">
    <property type="entry name" value="PH_6"/>
    <property type="match status" value="1"/>
</dbReference>
<feature type="compositionally biased region" description="Basic and acidic residues" evidence="1">
    <location>
        <begin position="475"/>
        <end position="498"/>
    </location>
</feature>
<feature type="compositionally biased region" description="Low complexity" evidence="1">
    <location>
        <begin position="257"/>
        <end position="266"/>
    </location>
</feature>
<proteinExistence type="predicted"/>
<keyword evidence="4" id="KW-1185">Reference proteome</keyword>
<dbReference type="InterPro" id="IPR039483">
    <property type="entry name" value="Meu6_PH_dom"/>
</dbReference>
<dbReference type="Proteomes" id="UP000033647">
    <property type="component" value="Unassembled WGS sequence"/>
</dbReference>
<evidence type="ECO:0000313" key="3">
    <source>
        <dbReference type="EMBL" id="KJX96694.1"/>
    </source>
</evidence>
<feature type="region of interest" description="Disordered" evidence="1">
    <location>
        <begin position="224"/>
        <end position="632"/>
    </location>
</feature>
<dbReference type="STRING" id="1047168.A0A0F4GGV2"/>
<evidence type="ECO:0000259" key="2">
    <source>
        <dbReference type="PROSITE" id="PS50003"/>
    </source>
</evidence>
<feature type="region of interest" description="Disordered" evidence="1">
    <location>
        <begin position="1"/>
        <end position="20"/>
    </location>
</feature>
<dbReference type="SUPFAM" id="SSF50729">
    <property type="entry name" value="PH domain-like"/>
    <property type="match status" value="1"/>
</dbReference>
<dbReference type="Gene3D" id="2.30.29.30">
    <property type="entry name" value="Pleckstrin-homology domain (PH domain)/Phosphotyrosine-binding domain (PTB)"/>
    <property type="match status" value="1"/>
</dbReference>
<feature type="region of interest" description="Disordered" evidence="1">
    <location>
        <begin position="44"/>
        <end position="63"/>
    </location>
</feature>
<feature type="compositionally biased region" description="Polar residues" evidence="1">
    <location>
        <begin position="458"/>
        <end position="474"/>
    </location>
</feature>
<dbReference type="PANTHER" id="PTHR42073">
    <property type="entry name" value="MEIOTIC EXPRESSION UP-REGULATED PROTEIN 6"/>
    <property type="match status" value="1"/>
</dbReference>
<reference evidence="3 4" key="1">
    <citation type="submission" date="2015-03" db="EMBL/GenBank/DDBJ databases">
        <title>RNA-seq based gene annotation and comparative genomics of four Zymoseptoria species reveal species-specific pathogenicity related genes and transposable element activity.</title>
        <authorList>
            <person name="Grandaubert J."/>
            <person name="Bhattacharyya A."/>
            <person name="Stukenbrock E.H."/>
        </authorList>
    </citation>
    <scope>NUCLEOTIDE SEQUENCE [LARGE SCALE GENOMIC DNA]</scope>
    <source>
        <strain evidence="3 4">Zb18110</strain>
    </source>
</reference>
<feature type="compositionally biased region" description="Basic and acidic residues" evidence="1">
    <location>
        <begin position="342"/>
        <end position="351"/>
    </location>
</feature>
<feature type="compositionally biased region" description="Basic and acidic residues" evidence="1">
    <location>
        <begin position="385"/>
        <end position="403"/>
    </location>
</feature>
<feature type="compositionally biased region" description="Low complexity" evidence="1">
    <location>
        <begin position="499"/>
        <end position="515"/>
    </location>
</feature>
<dbReference type="InterPro" id="IPR011993">
    <property type="entry name" value="PH-like_dom_sf"/>
</dbReference>
<evidence type="ECO:0000313" key="4">
    <source>
        <dbReference type="Proteomes" id="UP000033647"/>
    </source>
</evidence>
<organism evidence="3 4">
    <name type="scientific">Zymoseptoria brevis</name>
    <dbReference type="NCBI Taxonomy" id="1047168"/>
    <lineage>
        <taxon>Eukaryota</taxon>
        <taxon>Fungi</taxon>
        <taxon>Dikarya</taxon>
        <taxon>Ascomycota</taxon>
        <taxon>Pezizomycotina</taxon>
        <taxon>Dothideomycetes</taxon>
        <taxon>Dothideomycetidae</taxon>
        <taxon>Mycosphaerellales</taxon>
        <taxon>Mycosphaerellaceae</taxon>
        <taxon>Zymoseptoria</taxon>
    </lineage>
</organism>
<name>A0A0F4GGV2_9PEZI</name>
<dbReference type="PROSITE" id="PS50003">
    <property type="entry name" value="PH_DOMAIN"/>
    <property type="match status" value="1"/>
</dbReference>
<gene>
    <name evidence="3" type="ORF">TI39_contig606g00019</name>
</gene>
<feature type="compositionally biased region" description="Low complexity" evidence="1">
    <location>
        <begin position="7"/>
        <end position="20"/>
    </location>
</feature>